<accession>A0ABQ6XX63</accession>
<organism evidence="1 2">
    <name type="scientific">Streptomyces fradiae ATCC 10745 = DSM 40063</name>
    <dbReference type="NCBI Taxonomy" id="1319510"/>
    <lineage>
        <taxon>Bacteria</taxon>
        <taxon>Bacillati</taxon>
        <taxon>Actinomycetota</taxon>
        <taxon>Actinomycetes</taxon>
        <taxon>Kitasatosporales</taxon>
        <taxon>Streptomycetaceae</taxon>
        <taxon>Streptomyces</taxon>
    </lineage>
</organism>
<dbReference type="EMBL" id="ASYR01000009">
    <property type="protein sequence ID" value="KAF0650324.1"/>
    <property type="molecule type" value="Genomic_DNA"/>
</dbReference>
<evidence type="ECO:0000313" key="2">
    <source>
        <dbReference type="Proteomes" id="UP000731519"/>
    </source>
</evidence>
<protein>
    <submittedName>
        <fullName evidence="1">Uncharacterized protein</fullName>
    </submittedName>
</protein>
<dbReference type="Proteomes" id="UP000731519">
    <property type="component" value="Unassembled WGS sequence"/>
</dbReference>
<keyword evidence="2" id="KW-1185">Reference proteome</keyword>
<reference evidence="1 2" key="1">
    <citation type="submission" date="2013-05" db="EMBL/GenBank/DDBJ databases">
        <title>Genome Sequence of Streptomyces fradiae.</title>
        <authorList>
            <person name="Kirby R."/>
        </authorList>
    </citation>
    <scope>NUCLEOTIDE SEQUENCE [LARGE SCALE GENOMIC DNA]</scope>
    <source>
        <strain evidence="1 2">ATCC 10745</strain>
    </source>
</reference>
<sequence>MHTTAGAATYPSIIPYARDAAPIARRRRVAAWRRPARVLPHGVRHAVPCAIRPAVRHAVRHAVPYAVRHAVRHARGAVRWRAGGPFPPRLSVADARLPR</sequence>
<gene>
    <name evidence="1" type="ORF">K701_09215</name>
</gene>
<proteinExistence type="predicted"/>
<comment type="caution">
    <text evidence="1">The sequence shown here is derived from an EMBL/GenBank/DDBJ whole genome shotgun (WGS) entry which is preliminary data.</text>
</comment>
<name>A0ABQ6XX63_STRFR</name>
<evidence type="ECO:0000313" key="1">
    <source>
        <dbReference type="EMBL" id="KAF0650324.1"/>
    </source>
</evidence>